<comment type="subcellular location">
    <subcellularLocation>
        <location evidence="1">Cell membrane</location>
        <topology evidence="1">Multi-pass membrane protein</topology>
    </subcellularLocation>
</comment>
<dbReference type="PANTHER" id="PTHR30572">
    <property type="entry name" value="MEMBRANE COMPONENT OF TRANSPORTER-RELATED"/>
    <property type="match status" value="1"/>
</dbReference>
<sequence length="406" mass="43473">MAWGTILRLALVNLRRHPLRSLLTALGFIIAIGSGITMIGLVEGANSSIQGEIAALGTHIMVVVPGSGTLKGQHLGLGSLTTLTAEDAEAIRHECPSVAYATPWVRAAVQAVHANRNWSTAAIGVNDEFVAIRNWALERGRNLTPHEVRSEAKVCLLGKRVAEKLFGATDPLDRIVRVGRIPLHVVGVLAERGQTSVGDDQDDRIAVPFPLVQKRMLGITHVHMIMVSAWSDELLPQAKAEIAELLRRRHRLDPGEEDDFFLNSQEDLADMASTTLGIIQMLLGAIASVSLLVGGINVMNIMLVAVTERTREIGIRMAVGARRRDILAQFLAEAVVLAGLGGAIGLAGGIGLIVLVNRWLTGWQVVISGPAVLGAIGFSAAVGIAFGLYPAWKASRLEPIDALRYE</sequence>
<keyword evidence="2" id="KW-1003">Cell membrane</keyword>
<feature type="transmembrane region" description="Helical" evidence="7">
    <location>
        <begin position="327"/>
        <end position="355"/>
    </location>
</feature>
<dbReference type="Proteomes" id="UP000252355">
    <property type="component" value="Unassembled WGS sequence"/>
</dbReference>
<feature type="domain" description="MacB-like periplasmic core" evidence="9">
    <location>
        <begin position="21"/>
        <end position="244"/>
    </location>
</feature>
<evidence type="ECO:0000256" key="2">
    <source>
        <dbReference type="ARBA" id="ARBA00022475"/>
    </source>
</evidence>
<accession>A0A367ZTI4</accession>
<dbReference type="Pfam" id="PF02687">
    <property type="entry name" value="FtsX"/>
    <property type="match status" value="1"/>
</dbReference>
<feature type="domain" description="ABC3 transporter permease C-terminal" evidence="8">
    <location>
        <begin position="285"/>
        <end position="399"/>
    </location>
</feature>
<evidence type="ECO:0000256" key="4">
    <source>
        <dbReference type="ARBA" id="ARBA00022989"/>
    </source>
</evidence>
<evidence type="ECO:0000256" key="1">
    <source>
        <dbReference type="ARBA" id="ARBA00004651"/>
    </source>
</evidence>
<comment type="caution">
    <text evidence="10">The sequence shown here is derived from an EMBL/GenBank/DDBJ whole genome shotgun (WGS) entry which is preliminary data.</text>
</comment>
<keyword evidence="3 7" id="KW-0812">Transmembrane</keyword>
<evidence type="ECO:0000256" key="7">
    <source>
        <dbReference type="SAM" id="Phobius"/>
    </source>
</evidence>
<dbReference type="GO" id="GO:0005886">
    <property type="term" value="C:plasma membrane"/>
    <property type="evidence" value="ECO:0007669"/>
    <property type="project" value="UniProtKB-SubCell"/>
</dbReference>
<protein>
    <submittedName>
        <fullName evidence="10">Macrolide export ATP-binding/permease protein MacB</fullName>
    </submittedName>
</protein>
<evidence type="ECO:0000256" key="3">
    <source>
        <dbReference type="ARBA" id="ARBA00022692"/>
    </source>
</evidence>
<evidence type="ECO:0000313" key="11">
    <source>
        <dbReference type="Proteomes" id="UP000252355"/>
    </source>
</evidence>
<dbReference type="InterPro" id="IPR003838">
    <property type="entry name" value="ABC3_permease_C"/>
</dbReference>
<dbReference type="GO" id="GO:0022857">
    <property type="term" value="F:transmembrane transporter activity"/>
    <property type="evidence" value="ECO:0007669"/>
    <property type="project" value="TreeGrafter"/>
</dbReference>
<proteinExistence type="inferred from homology"/>
<name>A0A367ZTI4_9BACT</name>
<keyword evidence="10" id="KW-0067">ATP-binding</keyword>
<feature type="transmembrane region" description="Helical" evidence="7">
    <location>
        <begin position="21"/>
        <end position="42"/>
    </location>
</feature>
<evidence type="ECO:0000259" key="8">
    <source>
        <dbReference type="Pfam" id="PF02687"/>
    </source>
</evidence>
<feature type="transmembrane region" description="Helical" evidence="7">
    <location>
        <begin position="281"/>
        <end position="306"/>
    </location>
</feature>
<organism evidence="10 11">
    <name type="scientific">Candidatus Ozemobacter sibiricus</name>
    <dbReference type="NCBI Taxonomy" id="2268124"/>
    <lineage>
        <taxon>Bacteria</taxon>
        <taxon>Candidatus Ozemobacteria</taxon>
        <taxon>Candidatus Ozemobacterales</taxon>
        <taxon>Candidatus Ozemobacteraceae</taxon>
        <taxon>Candidatus Ozemobacter</taxon>
    </lineage>
</organism>
<keyword evidence="5 7" id="KW-0472">Membrane</keyword>
<dbReference type="InterPro" id="IPR050250">
    <property type="entry name" value="Macrolide_Exporter_MacB"/>
</dbReference>
<dbReference type="AlphaFoldDB" id="A0A367ZTI4"/>
<keyword evidence="4 7" id="KW-1133">Transmembrane helix</keyword>
<evidence type="ECO:0000313" key="10">
    <source>
        <dbReference type="EMBL" id="RCK81157.1"/>
    </source>
</evidence>
<reference evidence="10 11" key="1">
    <citation type="submission" date="2018-05" db="EMBL/GenBank/DDBJ databases">
        <title>A metagenomic window into the 2 km-deep terrestrial subsurface aquifer revealed taxonomically and functionally diverse microbial community comprising novel uncultured bacterial lineages.</title>
        <authorList>
            <person name="Kadnikov V.V."/>
            <person name="Mardanov A.V."/>
            <person name="Beletsky A.V."/>
            <person name="Banks D."/>
            <person name="Pimenov N.V."/>
            <person name="Frank Y.A."/>
            <person name="Karnachuk O.V."/>
            <person name="Ravin N.V."/>
        </authorList>
    </citation>
    <scope>NUCLEOTIDE SEQUENCE [LARGE SCALE GENOMIC DNA]</scope>
    <source>
        <strain evidence="10">BY5</strain>
    </source>
</reference>
<dbReference type="EMBL" id="QOQW01000003">
    <property type="protein sequence ID" value="RCK81157.1"/>
    <property type="molecule type" value="Genomic_DNA"/>
</dbReference>
<feature type="transmembrane region" description="Helical" evidence="7">
    <location>
        <begin position="367"/>
        <end position="389"/>
    </location>
</feature>
<evidence type="ECO:0000256" key="5">
    <source>
        <dbReference type="ARBA" id="ARBA00023136"/>
    </source>
</evidence>
<dbReference type="InterPro" id="IPR025857">
    <property type="entry name" value="MacB_PCD"/>
</dbReference>
<evidence type="ECO:0000259" key="9">
    <source>
        <dbReference type="Pfam" id="PF12704"/>
    </source>
</evidence>
<dbReference type="Pfam" id="PF12704">
    <property type="entry name" value="MacB_PCD"/>
    <property type="match status" value="1"/>
</dbReference>
<dbReference type="GO" id="GO:0005524">
    <property type="term" value="F:ATP binding"/>
    <property type="evidence" value="ECO:0007669"/>
    <property type="project" value="UniProtKB-KW"/>
</dbReference>
<dbReference type="PANTHER" id="PTHR30572:SF4">
    <property type="entry name" value="ABC TRANSPORTER PERMEASE YTRF"/>
    <property type="match status" value="1"/>
</dbReference>
<evidence type="ECO:0000256" key="6">
    <source>
        <dbReference type="ARBA" id="ARBA00038076"/>
    </source>
</evidence>
<comment type="similarity">
    <text evidence="6">Belongs to the ABC-4 integral membrane protein family.</text>
</comment>
<gene>
    <name evidence="10" type="ORF">OZSIB_2534</name>
</gene>
<keyword evidence="10" id="KW-0547">Nucleotide-binding</keyword>